<dbReference type="RefSeq" id="WP_369327979.1">
    <property type="nucleotide sequence ID" value="NZ_JAULBC010000001.1"/>
</dbReference>
<protein>
    <recommendedName>
        <fullName evidence="4">Beta-lactamase-inhibitor-like PepSY-like domain-containing protein</fullName>
    </recommendedName>
</protein>
<dbReference type="SUPFAM" id="SSF160574">
    <property type="entry name" value="BT0923-like"/>
    <property type="match status" value="1"/>
</dbReference>
<feature type="chain" id="PRO_5047026527" description="Beta-lactamase-inhibitor-like PepSY-like domain-containing protein" evidence="1">
    <location>
        <begin position="21"/>
        <end position="146"/>
    </location>
</feature>
<keyword evidence="1" id="KW-0732">Signal</keyword>
<proteinExistence type="predicted"/>
<name>A0ABV3Z9N8_9BACT</name>
<keyword evidence="3" id="KW-1185">Reference proteome</keyword>
<dbReference type="Proteomes" id="UP001560573">
    <property type="component" value="Unassembled WGS sequence"/>
</dbReference>
<evidence type="ECO:0000313" key="2">
    <source>
        <dbReference type="EMBL" id="MEX6686582.1"/>
    </source>
</evidence>
<gene>
    <name evidence="2" type="ORF">QTN47_03700</name>
</gene>
<evidence type="ECO:0000313" key="3">
    <source>
        <dbReference type="Proteomes" id="UP001560573"/>
    </source>
</evidence>
<reference evidence="2 3" key="1">
    <citation type="submission" date="2023-07" db="EMBL/GenBank/DDBJ databases">
        <authorList>
            <person name="Lian W.-H."/>
        </authorList>
    </citation>
    <scope>NUCLEOTIDE SEQUENCE [LARGE SCALE GENOMIC DNA]</scope>
    <source>
        <strain evidence="2 3">SYSU DXS3180</strain>
    </source>
</reference>
<organism evidence="2 3">
    <name type="scientific">Danxiaibacter flavus</name>
    <dbReference type="NCBI Taxonomy" id="3049108"/>
    <lineage>
        <taxon>Bacteria</taxon>
        <taxon>Pseudomonadati</taxon>
        <taxon>Bacteroidota</taxon>
        <taxon>Chitinophagia</taxon>
        <taxon>Chitinophagales</taxon>
        <taxon>Chitinophagaceae</taxon>
        <taxon>Danxiaibacter</taxon>
    </lineage>
</organism>
<comment type="caution">
    <text evidence="2">The sequence shown here is derived from an EMBL/GenBank/DDBJ whole genome shotgun (WGS) entry which is preliminary data.</text>
</comment>
<feature type="signal peptide" evidence="1">
    <location>
        <begin position="1"/>
        <end position="20"/>
    </location>
</feature>
<evidence type="ECO:0008006" key="4">
    <source>
        <dbReference type="Google" id="ProtNLM"/>
    </source>
</evidence>
<dbReference type="Gene3D" id="3.10.450.360">
    <property type="match status" value="1"/>
</dbReference>
<sequence length="146" mass="16495">MKHLMLTFAFILTVAATSFAAENEVSFNITKSLNKNFPKAENVKWTVKKEFVKANFTWHDTKIEAYYTQDGDLIGMGRSVDKDRLPLASLNVIDQKYADYTITDAVEFTYTDKGTSYYVAANNGTVKVILNISVEGEVTVFKKEKL</sequence>
<evidence type="ECO:0000256" key="1">
    <source>
        <dbReference type="SAM" id="SignalP"/>
    </source>
</evidence>
<accession>A0ABV3Z9N8</accession>
<dbReference type="EMBL" id="JAULBC010000001">
    <property type="protein sequence ID" value="MEX6686582.1"/>
    <property type="molecule type" value="Genomic_DNA"/>
</dbReference>